<gene>
    <name evidence="5" type="ORF">OCK72_10815</name>
</gene>
<dbReference type="RefSeq" id="WP_265152828.1">
    <property type="nucleotide sequence ID" value="NZ_JAOXXL010000045.1"/>
</dbReference>
<dbReference type="InterPro" id="IPR003778">
    <property type="entry name" value="CT_A_B"/>
</dbReference>
<keyword evidence="1" id="KW-0547">Nucleotide-binding</keyword>
<name>A0ABT4DKX0_FUSSI</name>
<organism evidence="5 6">
    <name type="scientific">Fusobacterium simiae</name>
    <dbReference type="NCBI Taxonomy" id="855"/>
    <lineage>
        <taxon>Bacteria</taxon>
        <taxon>Fusobacteriati</taxon>
        <taxon>Fusobacteriota</taxon>
        <taxon>Fusobacteriia</taxon>
        <taxon>Fusobacteriales</taxon>
        <taxon>Fusobacteriaceae</taxon>
        <taxon>Fusobacterium</taxon>
    </lineage>
</organism>
<dbReference type="Gene3D" id="2.40.100.10">
    <property type="entry name" value="Cyclophilin-like"/>
    <property type="match status" value="1"/>
</dbReference>
<evidence type="ECO:0000259" key="4">
    <source>
        <dbReference type="SMART" id="SM00797"/>
    </source>
</evidence>
<keyword evidence="2" id="KW-0378">Hydrolase</keyword>
<dbReference type="NCBIfam" id="TIGR00724">
    <property type="entry name" value="urea_amlyse_rel"/>
    <property type="match status" value="1"/>
</dbReference>
<accession>A0ABT4DKX0</accession>
<evidence type="ECO:0000313" key="5">
    <source>
        <dbReference type="EMBL" id="MCY7009113.1"/>
    </source>
</evidence>
<evidence type="ECO:0000256" key="1">
    <source>
        <dbReference type="ARBA" id="ARBA00022741"/>
    </source>
</evidence>
<feature type="domain" description="Carboxyltransferase" evidence="4">
    <location>
        <begin position="25"/>
        <end position="302"/>
    </location>
</feature>
<proteinExistence type="predicted"/>
<dbReference type="Proteomes" id="UP001062738">
    <property type="component" value="Unassembled WGS sequence"/>
</dbReference>
<dbReference type="InterPro" id="IPR029000">
    <property type="entry name" value="Cyclophilin-like_dom_sf"/>
</dbReference>
<dbReference type="PANTHER" id="PTHR43309:SF5">
    <property type="entry name" value="5-OXOPROLINASE SUBUNIT C"/>
    <property type="match status" value="1"/>
</dbReference>
<dbReference type="EMBL" id="JAOXXL010000045">
    <property type="protein sequence ID" value="MCY7009113.1"/>
    <property type="molecule type" value="Genomic_DNA"/>
</dbReference>
<evidence type="ECO:0000256" key="3">
    <source>
        <dbReference type="ARBA" id="ARBA00022840"/>
    </source>
</evidence>
<reference evidence="5" key="1">
    <citation type="submission" date="2022-09" db="EMBL/GenBank/DDBJ databases">
        <authorList>
            <person name="Zoaiter M."/>
        </authorList>
    </citation>
    <scope>NUCLEOTIDE SEQUENCE</scope>
    <source>
        <strain evidence="5">DSM 19848</strain>
    </source>
</reference>
<keyword evidence="6" id="KW-1185">Reference proteome</keyword>
<keyword evidence="3" id="KW-0067">ATP-binding</keyword>
<evidence type="ECO:0000256" key="2">
    <source>
        <dbReference type="ARBA" id="ARBA00022801"/>
    </source>
</evidence>
<comment type="caution">
    <text evidence="5">The sequence shown here is derived from an EMBL/GenBank/DDBJ whole genome shotgun (WGS) entry which is preliminary data.</text>
</comment>
<dbReference type="PANTHER" id="PTHR43309">
    <property type="entry name" value="5-OXOPROLINASE SUBUNIT C"/>
    <property type="match status" value="1"/>
</dbReference>
<sequence length="356" mass="40109">MSSIKVHKPGLCTTIQDIGRIGYQQFGIPVSGVMDEFAFTVANYLVESDKNNAVLEIPFLGPTLEFDFDVTIAITGADIQPKINNQDVKMWQSINVKKGDTLSFSGLKNGIRTYLAFSAEIDVPIVMGSKSTLLKSKLGGFEGRQLKMGDIINFKNVKVLSKKNVLDKKYIPEYKHNQNIRIILGPQDNYFDESAIKTMLDNKYQVTKDADRMGMRLTGEVIKHKDKADIISDAAVFGSIQVPGNGQPIILLADRQTTGGYTKIATVIKADLPKLAQMVPNDTIEFSLVNIEEAQREYKEFYRILNEVKESFVVKPKVLTEKQLYVMKKLFGNRRKETVKKFRDCEKISVNSILYD</sequence>
<dbReference type="InterPro" id="IPR052708">
    <property type="entry name" value="PxpC"/>
</dbReference>
<evidence type="ECO:0000313" key="6">
    <source>
        <dbReference type="Proteomes" id="UP001062738"/>
    </source>
</evidence>
<dbReference type="SMART" id="SM00797">
    <property type="entry name" value="AHS2"/>
    <property type="match status" value="1"/>
</dbReference>
<dbReference type="SUPFAM" id="SSF50891">
    <property type="entry name" value="Cyclophilin-like"/>
    <property type="match status" value="1"/>
</dbReference>
<dbReference type="Pfam" id="PF02626">
    <property type="entry name" value="CT_A_B"/>
    <property type="match status" value="1"/>
</dbReference>
<protein>
    <submittedName>
        <fullName evidence="5">Biotin-dependent carboxyltransferase family protein</fullName>
    </submittedName>
</protein>